<feature type="region of interest" description="Disordered" evidence="1">
    <location>
        <begin position="157"/>
        <end position="188"/>
    </location>
</feature>
<reference evidence="2 3" key="1">
    <citation type="journal article" date="2023" name="Nucleic Acids Res.">
        <title>The hologenome of Daphnia magna reveals possible DNA methylation and microbiome-mediated evolution of the host genome.</title>
        <authorList>
            <person name="Chaturvedi A."/>
            <person name="Li X."/>
            <person name="Dhandapani V."/>
            <person name="Marshall H."/>
            <person name="Kissane S."/>
            <person name="Cuenca-Cambronero M."/>
            <person name="Asole G."/>
            <person name="Calvet F."/>
            <person name="Ruiz-Romero M."/>
            <person name="Marangio P."/>
            <person name="Guigo R."/>
            <person name="Rago D."/>
            <person name="Mirbahai L."/>
            <person name="Eastwood N."/>
            <person name="Colbourne J.K."/>
            <person name="Zhou J."/>
            <person name="Mallon E."/>
            <person name="Orsini L."/>
        </authorList>
    </citation>
    <scope>NUCLEOTIDE SEQUENCE [LARGE SCALE GENOMIC DNA]</scope>
    <source>
        <strain evidence="2">LRV0_1</strain>
    </source>
</reference>
<gene>
    <name evidence="2" type="ORF">OUZ56_025555</name>
</gene>
<name>A0ABQ9ZK77_9CRUS</name>
<sequence length="188" mass="20623">MAGSEVGSRLLRWFLGSVLTQRFEIWSFQGKSFEIPCSLVSRSKFMFTPHTFLECTTPETLTESPSKSVSTVVIPKVGKDNSHLRKRKSNAAYEAVAELDTASTRKTRNSVASGAASGKRSPSIFTRIAARILPAESPPKVSPKSSSVAEAVLGFFTARNTPNEKSLEPESSSPIQRSQERPREDFPD</sequence>
<proteinExistence type="predicted"/>
<dbReference type="EMBL" id="JAOYFB010000004">
    <property type="protein sequence ID" value="KAK4013321.1"/>
    <property type="molecule type" value="Genomic_DNA"/>
</dbReference>
<evidence type="ECO:0000313" key="2">
    <source>
        <dbReference type="EMBL" id="KAK4013321.1"/>
    </source>
</evidence>
<feature type="compositionally biased region" description="Basic and acidic residues" evidence="1">
    <location>
        <begin position="178"/>
        <end position="188"/>
    </location>
</feature>
<comment type="caution">
    <text evidence="2">The sequence shown here is derived from an EMBL/GenBank/DDBJ whole genome shotgun (WGS) entry which is preliminary data.</text>
</comment>
<dbReference type="Proteomes" id="UP001234178">
    <property type="component" value="Unassembled WGS sequence"/>
</dbReference>
<protein>
    <submittedName>
        <fullName evidence="2">Uncharacterized protein</fullName>
    </submittedName>
</protein>
<feature type="compositionally biased region" description="Polar residues" evidence="1">
    <location>
        <begin position="158"/>
        <end position="177"/>
    </location>
</feature>
<accession>A0ABQ9ZK77</accession>
<evidence type="ECO:0000313" key="3">
    <source>
        <dbReference type="Proteomes" id="UP001234178"/>
    </source>
</evidence>
<keyword evidence="3" id="KW-1185">Reference proteome</keyword>
<organism evidence="2 3">
    <name type="scientific">Daphnia magna</name>
    <dbReference type="NCBI Taxonomy" id="35525"/>
    <lineage>
        <taxon>Eukaryota</taxon>
        <taxon>Metazoa</taxon>
        <taxon>Ecdysozoa</taxon>
        <taxon>Arthropoda</taxon>
        <taxon>Crustacea</taxon>
        <taxon>Branchiopoda</taxon>
        <taxon>Diplostraca</taxon>
        <taxon>Cladocera</taxon>
        <taxon>Anomopoda</taxon>
        <taxon>Daphniidae</taxon>
        <taxon>Daphnia</taxon>
    </lineage>
</organism>
<evidence type="ECO:0000256" key="1">
    <source>
        <dbReference type="SAM" id="MobiDB-lite"/>
    </source>
</evidence>